<keyword evidence="2" id="KW-1185">Reference proteome</keyword>
<organism evidence="1 2">
    <name type="scientific">Sulfurimonas denitrificans (strain ATCC 33889 / DSM 1251)</name>
    <name type="common">Thiomicrospira denitrificans (strain ATCC 33889 / DSM 1251)</name>
    <dbReference type="NCBI Taxonomy" id="326298"/>
    <lineage>
        <taxon>Bacteria</taxon>
        <taxon>Pseudomonadati</taxon>
        <taxon>Campylobacterota</taxon>
        <taxon>Epsilonproteobacteria</taxon>
        <taxon>Campylobacterales</taxon>
        <taxon>Sulfurimonadaceae</taxon>
        <taxon>Sulfurimonas</taxon>
    </lineage>
</organism>
<name>Q30Q35_SULDN</name>
<accession>Q30Q35</accession>
<reference evidence="1 2" key="1">
    <citation type="journal article" date="2008" name="Appl. Environ. Microbiol.">
        <title>Genome of the epsilonproteobacterial chemolithoautotroph Sulfurimonas denitrificans.</title>
        <authorList>
            <person name="Sievert S.M."/>
            <person name="Scott K.M."/>
            <person name="Klotz M.G."/>
            <person name="Chain P.S.G."/>
            <person name="Hauser L.J."/>
            <person name="Hemp J."/>
            <person name="Huegler M."/>
            <person name="Land M."/>
            <person name="Lapidus A."/>
            <person name="Larimer F.W."/>
            <person name="Lucas S."/>
            <person name="Malfatti S.A."/>
            <person name="Meyer F."/>
            <person name="Paulsen I.T."/>
            <person name="Ren Q."/>
            <person name="Simon J."/>
            <person name="Bailey K."/>
            <person name="Diaz E."/>
            <person name="Fitzpatrick K.A."/>
            <person name="Glover B."/>
            <person name="Gwatney N."/>
            <person name="Korajkic A."/>
            <person name="Long A."/>
            <person name="Mobberley J.M."/>
            <person name="Pantry S.N."/>
            <person name="Pazder G."/>
            <person name="Peterson S."/>
            <person name="Quintanilla J.D."/>
            <person name="Sprinkle R."/>
            <person name="Stephens J."/>
            <person name="Thomas P."/>
            <person name="Vaughn R."/>
            <person name="Weber M.J."/>
            <person name="Wooten L.L."/>
        </authorList>
    </citation>
    <scope>NUCLEOTIDE SEQUENCE [LARGE SCALE GENOMIC DNA]</scope>
    <source>
        <strain evidence="2">ATCC 33889 / DSM 1251</strain>
    </source>
</reference>
<gene>
    <name evidence="1" type="ordered locus">Suden_1619</name>
</gene>
<dbReference type="HOGENOM" id="CLU_2940127_0_0_7"/>
<evidence type="ECO:0008006" key="3">
    <source>
        <dbReference type="Google" id="ProtNLM"/>
    </source>
</evidence>
<proteinExistence type="predicted"/>
<evidence type="ECO:0000313" key="2">
    <source>
        <dbReference type="Proteomes" id="UP000002714"/>
    </source>
</evidence>
<dbReference type="RefSeq" id="WP_011373237.1">
    <property type="nucleotide sequence ID" value="NC_007575.1"/>
</dbReference>
<dbReference type="AlphaFoldDB" id="Q30Q35"/>
<dbReference type="KEGG" id="tdn:Suden_1619"/>
<protein>
    <recommendedName>
        <fullName evidence="3">HTH iclR-type domain-containing protein</fullName>
    </recommendedName>
</protein>
<evidence type="ECO:0000313" key="1">
    <source>
        <dbReference type="EMBL" id="ABB44896.1"/>
    </source>
</evidence>
<dbReference type="EMBL" id="CP000153">
    <property type="protein sequence ID" value="ABB44896.1"/>
    <property type="molecule type" value="Genomic_DNA"/>
</dbReference>
<sequence length="60" mass="6558">MTRTDAAAKATKARSSKANSKCQMAINILRLYGKDINPHSLAQEAGVHRKTATNFLKKLS</sequence>
<dbReference type="Proteomes" id="UP000002714">
    <property type="component" value="Chromosome"/>
</dbReference>